<dbReference type="PANTHER" id="PTHR15241">
    <property type="entry name" value="TRANSFORMER-2-RELATED"/>
    <property type="match status" value="1"/>
</dbReference>
<name>A0A9X6RL83_HYPEX</name>
<evidence type="ECO:0000256" key="1">
    <source>
        <dbReference type="PROSITE-ProRule" id="PRU00176"/>
    </source>
</evidence>
<sequence>MTSRGIPRLFVGNIPWTIGHKELRDYFAQFGQIQHAHVFYDKITGMSRNFGFVQFFSRDGYVNSSNTTDHFLEGNKLKVTDMLQEQRSGNQSIQQNGAQQDGRSNRSDQRRL</sequence>
<reference evidence="5" key="1">
    <citation type="submission" date="2017-01" db="EMBL/GenBank/DDBJ databases">
        <title>Comparative genomics of anhydrobiosis in the tardigrade Hypsibius dujardini.</title>
        <authorList>
            <person name="Yoshida Y."/>
            <person name="Koutsovoulos G."/>
            <person name="Laetsch D."/>
            <person name="Stevens L."/>
            <person name="Kumar S."/>
            <person name="Horikawa D."/>
            <person name="Ishino K."/>
            <person name="Komine S."/>
            <person name="Tomita M."/>
            <person name="Blaxter M."/>
            <person name="Arakawa K."/>
        </authorList>
    </citation>
    <scope>NUCLEOTIDE SEQUENCE [LARGE SCALE GENOMIC DNA]</scope>
    <source>
        <strain evidence="5">Z151</strain>
    </source>
</reference>
<keyword evidence="1" id="KW-0694">RNA-binding</keyword>
<dbReference type="InterPro" id="IPR012677">
    <property type="entry name" value="Nucleotide-bd_a/b_plait_sf"/>
</dbReference>
<dbReference type="EMBL" id="MTYJ01000236">
    <property type="protein sequence ID" value="OWA51710.1"/>
    <property type="molecule type" value="Genomic_DNA"/>
</dbReference>
<dbReference type="InterPro" id="IPR035979">
    <property type="entry name" value="RBD_domain_sf"/>
</dbReference>
<dbReference type="Proteomes" id="UP000192578">
    <property type="component" value="Unassembled WGS sequence"/>
</dbReference>
<keyword evidence="5" id="KW-1185">Reference proteome</keyword>
<dbReference type="SMART" id="SM00360">
    <property type="entry name" value="RRM"/>
    <property type="match status" value="1"/>
</dbReference>
<evidence type="ECO:0000259" key="3">
    <source>
        <dbReference type="PROSITE" id="PS50102"/>
    </source>
</evidence>
<feature type="compositionally biased region" description="Polar residues" evidence="2">
    <location>
        <begin position="85"/>
        <end position="102"/>
    </location>
</feature>
<proteinExistence type="predicted"/>
<dbReference type="AlphaFoldDB" id="A0A9X6RL83"/>
<evidence type="ECO:0000256" key="2">
    <source>
        <dbReference type="SAM" id="MobiDB-lite"/>
    </source>
</evidence>
<dbReference type="Pfam" id="PF00076">
    <property type="entry name" value="RRM_1"/>
    <property type="match status" value="1"/>
</dbReference>
<accession>A0A9X6RL83</accession>
<dbReference type="PROSITE" id="PS50102">
    <property type="entry name" value="RRM"/>
    <property type="match status" value="1"/>
</dbReference>
<protein>
    <recommendedName>
        <fullName evidence="3">RRM domain-containing protein</fullName>
    </recommendedName>
</protein>
<evidence type="ECO:0000313" key="4">
    <source>
        <dbReference type="EMBL" id="OWA51710.1"/>
    </source>
</evidence>
<dbReference type="GO" id="GO:0003723">
    <property type="term" value="F:RNA binding"/>
    <property type="evidence" value="ECO:0007669"/>
    <property type="project" value="UniProtKB-UniRule"/>
</dbReference>
<feature type="compositionally biased region" description="Basic and acidic residues" evidence="2">
    <location>
        <begin position="103"/>
        <end position="112"/>
    </location>
</feature>
<dbReference type="OrthoDB" id="439808at2759"/>
<feature type="domain" description="RRM" evidence="3">
    <location>
        <begin position="7"/>
        <end position="100"/>
    </location>
</feature>
<dbReference type="PANTHER" id="PTHR15241:SF304">
    <property type="entry name" value="RRM DOMAIN-CONTAINING PROTEIN"/>
    <property type="match status" value="1"/>
</dbReference>
<comment type="caution">
    <text evidence="4">The sequence shown here is derived from an EMBL/GenBank/DDBJ whole genome shotgun (WGS) entry which is preliminary data.</text>
</comment>
<dbReference type="SUPFAM" id="SSF54928">
    <property type="entry name" value="RNA-binding domain, RBD"/>
    <property type="match status" value="1"/>
</dbReference>
<organism evidence="4 5">
    <name type="scientific">Hypsibius exemplaris</name>
    <name type="common">Freshwater tardigrade</name>
    <dbReference type="NCBI Taxonomy" id="2072580"/>
    <lineage>
        <taxon>Eukaryota</taxon>
        <taxon>Metazoa</taxon>
        <taxon>Ecdysozoa</taxon>
        <taxon>Tardigrada</taxon>
        <taxon>Eutardigrada</taxon>
        <taxon>Parachela</taxon>
        <taxon>Hypsibioidea</taxon>
        <taxon>Hypsibiidae</taxon>
        <taxon>Hypsibius</taxon>
    </lineage>
</organism>
<gene>
    <name evidence="4" type="ORF">BV898_16182</name>
</gene>
<evidence type="ECO:0000313" key="5">
    <source>
        <dbReference type="Proteomes" id="UP000192578"/>
    </source>
</evidence>
<dbReference type="Gene3D" id="3.30.70.330">
    <property type="match status" value="1"/>
</dbReference>
<dbReference type="InterPro" id="IPR000504">
    <property type="entry name" value="RRM_dom"/>
</dbReference>
<dbReference type="FunFam" id="3.30.70.330:FF:000494">
    <property type="entry name" value="28 kDa ribonucleoprotein, chloroplastic"/>
    <property type="match status" value="1"/>
</dbReference>
<feature type="region of interest" description="Disordered" evidence="2">
    <location>
        <begin position="85"/>
        <end position="112"/>
    </location>
</feature>